<dbReference type="STRING" id="63057.A0A2P5ARI6"/>
<dbReference type="CDD" id="cd14066">
    <property type="entry name" value="STKc_IRAK"/>
    <property type="match status" value="1"/>
</dbReference>
<feature type="chain" id="PRO_5015201556" description="non-specific serine/threonine protein kinase" evidence="21">
    <location>
        <begin position="29"/>
        <end position="705"/>
    </location>
</feature>
<dbReference type="PANTHER" id="PTHR46008:SF34">
    <property type="entry name" value="PROTEIN KINASE DOMAIN-CONTAINING PROTEIN"/>
    <property type="match status" value="1"/>
</dbReference>
<keyword evidence="13 20" id="KW-0472">Membrane</keyword>
<dbReference type="InterPro" id="IPR001245">
    <property type="entry name" value="Ser-Thr/Tyr_kinase_cat_dom"/>
</dbReference>
<proteinExistence type="predicted"/>
<dbReference type="AlphaFoldDB" id="A0A2P5ARI6"/>
<reference evidence="24" key="1">
    <citation type="submission" date="2016-06" db="EMBL/GenBank/DDBJ databases">
        <title>Parallel loss of symbiosis genes in relatives of nitrogen-fixing non-legume Parasponia.</title>
        <authorList>
            <person name="Van Velzen R."/>
            <person name="Holmer R."/>
            <person name="Bu F."/>
            <person name="Rutten L."/>
            <person name="Van Zeijl A."/>
            <person name="Liu W."/>
            <person name="Santuari L."/>
            <person name="Cao Q."/>
            <person name="Sharma T."/>
            <person name="Shen D."/>
            <person name="Roswanjaya Y."/>
            <person name="Wardhani T."/>
            <person name="Kalhor M.S."/>
            <person name="Jansen J."/>
            <person name="Van den Hoogen J."/>
            <person name="Gungor B."/>
            <person name="Hartog M."/>
            <person name="Hontelez J."/>
            <person name="Verver J."/>
            <person name="Yang W.-C."/>
            <person name="Schijlen E."/>
            <person name="Repin R."/>
            <person name="Schilthuizen M."/>
            <person name="Schranz E."/>
            <person name="Heidstra R."/>
            <person name="Miyata K."/>
            <person name="Fedorova E."/>
            <person name="Kohlen W."/>
            <person name="Bisseling T."/>
            <person name="Smit S."/>
            <person name="Geurts R."/>
        </authorList>
    </citation>
    <scope>NUCLEOTIDE SEQUENCE [LARGE SCALE GENOMIC DNA]</scope>
    <source>
        <strain evidence="24">cv. RG33-2</strain>
    </source>
</reference>
<dbReference type="Pfam" id="PF07714">
    <property type="entry name" value="PK_Tyr_Ser-Thr"/>
    <property type="match status" value="1"/>
</dbReference>
<keyword evidence="7 20" id="KW-0812">Transmembrane</keyword>
<dbReference type="FunFam" id="1.10.510.10:FF:000161">
    <property type="entry name" value="Wall-associated receptor kinase-like 20"/>
    <property type="match status" value="1"/>
</dbReference>
<evidence type="ECO:0000256" key="18">
    <source>
        <dbReference type="PROSITE-ProRule" id="PRU10141"/>
    </source>
</evidence>
<evidence type="ECO:0000256" key="14">
    <source>
        <dbReference type="ARBA" id="ARBA00023170"/>
    </source>
</evidence>
<dbReference type="PROSITE" id="PS00108">
    <property type="entry name" value="PROTEIN_KINASE_ST"/>
    <property type="match status" value="1"/>
</dbReference>
<dbReference type="EC" id="2.7.11.1" evidence="2"/>
<keyword evidence="11 18" id="KW-0067">ATP-binding</keyword>
<evidence type="ECO:0000256" key="16">
    <source>
        <dbReference type="ARBA" id="ARBA00047899"/>
    </source>
</evidence>
<dbReference type="InParanoid" id="A0A2P5ARI6"/>
<evidence type="ECO:0000256" key="9">
    <source>
        <dbReference type="ARBA" id="ARBA00022741"/>
    </source>
</evidence>
<dbReference type="Gene3D" id="1.10.510.10">
    <property type="entry name" value="Transferase(Phosphotransferase) domain 1"/>
    <property type="match status" value="1"/>
</dbReference>
<name>A0A2P5ARI6_TREOI</name>
<evidence type="ECO:0000256" key="21">
    <source>
        <dbReference type="SAM" id="SignalP"/>
    </source>
</evidence>
<dbReference type="GO" id="GO:0005524">
    <property type="term" value="F:ATP binding"/>
    <property type="evidence" value="ECO:0007669"/>
    <property type="project" value="UniProtKB-UniRule"/>
</dbReference>
<keyword evidence="8 21" id="KW-0732">Signal</keyword>
<dbReference type="Proteomes" id="UP000237000">
    <property type="component" value="Unassembled WGS sequence"/>
</dbReference>
<feature type="region of interest" description="Disordered" evidence="19">
    <location>
        <begin position="319"/>
        <end position="339"/>
    </location>
</feature>
<evidence type="ECO:0000256" key="10">
    <source>
        <dbReference type="ARBA" id="ARBA00022777"/>
    </source>
</evidence>
<evidence type="ECO:0000256" key="20">
    <source>
        <dbReference type="SAM" id="Phobius"/>
    </source>
</evidence>
<evidence type="ECO:0000256" key="5">
    <source>
        <dbReference type="ARBA" id="ARBA00022553"/>
    </source>
</evidence>
<feature type="signal peptide" evidence="21">
    <location>
        <begin position="1"/>
        <end position="28"/>
    </location>
</feature>
<evidence type="ECO:0000256" key="7">
    <source>
        <dbReference type="ARBA" id="ARBA00022692"/>
    </source>
</evidence>
<dbReference type="Gene3D" id="3.30.200.20">
    <property type="entry name" value="Phosphorylase Kinase, domain 1"/>
    <property type="match status" value="1"/>
</dbReference>
<evidence type="ECO:0000256" key="11">
    <source>
        <dbReference type="ARBA" id="ARBA00022840"/>
    </source>
</evidence>
<evidence type="ECO:0000256" key="4">
    <source>
        <dbReference type="ARBA" id="ARBA00022527"/>
    </source>
</evidence>
<comment type="caution">
    <text evidence="23">The sequence shown here is derived from an EMBL/GenBank/DDBJ whole genome shotgun (WGS) entry which is preliminary data.</text>
</comment>
<keyword evidence="5" id="KW-0597">Phosphoprotein</keyword>
<dbReference type="EMBL" id="JXTC01000729">
    <property type="protein sequence ID" value="PON39137.1"/>
    <property type="molecule type" value="Genomic_DNA"/>
</dbReference>
<keyword evidence="24" id="KW-1185">Reference proteome</keyword>
<dbReference type="PANTHER" id="PTHR46008">
    <property type="entry name" value="LEAF RUST 10 DISEASE-RESISTANCE LOCUS RECEPTOR-LIKE PROTEIN KINASE-LIKE 1.4"/>
    <property type="match status" value="1"/>
</dbReference>
<comment type="catalytic activity">
    <reaction evidence="16">
        <text>L-threonyl-[protein] + ATP = O-phospho-L-threonyl-[protein] + ADP + H(+)</text>
        <dbReference type="Rhea" id="RHEA:46608"/>
        <dbReference type="Rhea" id="RHEA-COMP:11060"/>
        <dbReference type="Rhea" id="RHEA-COMP:11605"/>
        <dbReference type="ChEBI" id="CHEBI:15378"/>
        <dbReference type="ChEBI" id="CHEBI:30013"/>
        <dbReference type="ChEBI" id="CHEBI:30616"/>
        <dbReference type="ChEBI" id="CHEBI:61977"/>
        <dbReference type="ChEBI" id="CHEBI:456216"/>
        <dbReference type="EC" id="2.7.11.1"/>
    </reaction>
</comment>
<dbReference type="InterPro" id="IPR017441">
    <property type="entry name" value="Protein_kinase_ATP_BS"/>
</dbReference>
<keyword evidence="4" id="KW-0723">Serine/threonine-protein kinase</keyword>
<dbReference type="GO" id="GO:0005886">
    <property type="term" value="C:plasma membrane"/>
    <property type="evidence" value="ECO:0007669"/>
    <property type="project" value="UniProtKB-SubCell"/>
</dbReference>
<keyword evidence="14 23" id="KW-0675">Receptor</keyword>
<evidence type="ECO:0000256" key="13">
    <source>
        <dbReference type="ARBA" id="ARBA00023136"/>
    </source>
</evidence>
<evidence type="ECO:0000256" key="6">
    <source>
        <dbReference type="ARBA" id="ARBA00022679"/>
    </source>
</evidence>
<dbReference type="PROSITE" id="PS50011">
    <property type="entry name" value="PROTEIN_KINASE_DOM"/>
    <property type="match status" value="1"/>
</dbReference>
<evidence type="ECO:0000313" key="24">
    <source>
        <dbReference type="Proteomes" id="UP000237000"/>
    </source>
</evidence>
<accession>A0A2P5ARI6</accession>
<evidence type="ECO:0000256" key="8">
    <source>
        <dbReference type="ARBA" id="ARBA00022729"/>
    </source>
</evidence>
<keyword evidence="12 20" id="KW-1133">Transmembrane helix</keyword>
<evidence type="ECO:0000256" key="1">
    <source>
        <dbReference type="ARBA" id="ARBA00004251"/>
    </source>
</evidence>
<feature type="binding site" evidence="18">
    <location>
        <position position="408"/>
    </location>
    <ligand>
        <name>ATP</name>
        <dbReference type="ChEBI" id="CHEBI:30616"/>
    </ligand>
</feature>
<dbReference type="InterPro" id="IPR032872">
    <property type="entry name" value="WAK_assoc_C"/>
</dbReference>
<dbReference type="InterPro" id="IPR008271">
    <property type="entry name" value="Ser/Thr_kinase_AS"/>
</dbReference>
<dbReference type="InterPro" id="IPR000719">
    <property type="entry name" value="Prot_kinase_dom"/>
</dbReference>
<dbReference type="GO" id="GO:0030247">
    <property type="term" value="F:polysaccharide binding"/>
    <property type="evidence" value="ECO:0007669"/>
    <property type="project" value="InterPro"/>
</dbReference>
<gene>
    <name evidence="23" type="primary">TorWAK26</name>
    <name evidence="23" type="ORF">TorRG33x02_343520</name>
</gene>
<sequence length="705" mass="78356">MHPHLFHTILITITMTLIFHTTITPVIAQDNEQYLKCNNTRFNCGDKFEDLGYPFWRQDQLPAYCGHPQFELNCSGDAPQIMIDSISYRVLGIVLKDRNLTVVRSDYWGNPCSKDRRSDVLNPDFFRYGSDTQNLSLYYGCPSSAVSATIPNQFSCPDEGVGLTNFYVTGSTKSATSNLALPSCGTGVNIRISDSAAGNLDSLNLSLTQVADRLTDAINSGFWIEWNASNSLCDECTRSGGLCGSDNTTTRAFACYCKDRPYAASCGSDALPAGTSSGKKGKLPQSIGFSIAGACILGMFIGVFTYYFIQRKKKRAALDKSKELPTPPSSKSIVTPTTTFSRSTPSGSYTFTKSDLEKGSTYFGAQIFSYTELEEATDNFDPSRELGEGGFGTVYYGNLRDGRVVAVKRLYENNFKRVEQFMNEVEILTRLEHQNLVKLYGCTSRRSRELLLVYEFIPNGTVADHLHGKQSKSSVLSWPVRLSIAIETADALAYLHRSDIIHRDVKTNNILLDNEFRVKVADFGLSRLFPTDVTHVSTAPQGTPGYVDPEYYQCYQLTDKSDVYSFGVVLVELISSLQAVDTNRHRHDINLANMAINKIQNHAVNELVDPSLGFDKDYNIRRMTTAVAELAFRCLQQEKDMRPSMDEVVAALRAIQNEEFVVQKAEVVDIRSDDVGLLKNLPPPLSPDSVVNEKWVSSSTTPNSY</sequence>
<dbReference type="Pfam" id="PF14380">
    <property type="entry name" value="WAK_assoc"/>
    <property type="match status" value="1"/>
</dbReference>
<dbReference type="FunCoup" id="A0A2P5ARI6">
    <property type="interactions" value="264"/>
</dbReference>
<dbReference type="FunFam" id="3.30.200.20:FF:000214">
    <property type="entry name" value="WAK1-OsWAK receptor-like cytoplasmic kinase (OsWAK-RLCK)"/>
    <property type="match status" value="1"/>
</dbReference>
<keyword evidence="15" id="KW-0325">Glycoprotein</keyword>
<dbReference type="Pfam" id="PF13947">
    <property type="entry name" value="GUB_WAK_bind"/>
    <property type="match status" value="1"/>
</dbReference>
<dbReference type="OrthoDB" id="4062651at2759"/>
<comment type="subcellular location">
    <subcellularLocation>
        <location evidence="1">Cell membrane</location>
        <topology evidence="1">Single-pass type I membrane protein</topology>
    </subcellularLocation>
</comment>
<feature type="domain" description="Protein kinase" evidence="22">
    <location>
        <begin position="380"/>
        <end position="661"/>
    </location>
</feature>
<keyword evidence="9 18" id="KW-0547">Nucleotide-binding</keyword>
<comment type="catalytic activity">
    <reaction evidence="17">
        <text>L-seryl-[protein] + ATP = O-phospho-L-seryl-[protein] + ADP + H(+)</text>
        <dbReference type="Rhea" id="RHEA:17989"/>
        <dbReference type="Rhea" id="RHEA-COMP:9863"/>
        <dbReference type="Rhea" id="RHEA-COMP:11604"/>
        <dbReference type="ChEBI" id="CHEBI:15378"/>
        <dbReference type="ChEBI" id="CHEBI:29999"/>
        <dbReference type="ChEBI" id="CHEBI:30616"/>
        <dbReference type="ChEBI" id="CHEBI:83421"/>
        <dbReference type="ChEBI" id="CHEBI:456216"/>
        <dbReference type="EC" id="2.7.11.1"/>
    </reaction>
</comment>
<evidence type="ECO:0000256" key="2">
    <source>
        <dbReference type="ARBA" id="ARBA00012513"/>
    </source>
</evidence>
<evidence type="ECO:0000256" key="12">
    <source>
        <dbReference type="ARBA" id="ARBA00022989"/>
    </source>
</evidence>
<dbReference type="GO" id="GO:0004674">
    <property type="term" value="F:protein serine/threonine kinase activity"/>
    <property type="evidence" value="ECO:0007669"/>
    <property type="project" value="UniProtKB-KW"/>
</dbReference>
<dbReference type="InterPro" id="IPR011009">
    <property type="entry name" value="Kinase-like_dom_sf"/>
</dbReference>
<evidence type="ECO:0000256" key="15">
    <source>
        <dbReference type="ARBA" id="ARBA00023180"/>
    </source>
</evidence>
<keyword evidence="6" id="KW-0808">Transferase</keyword>
<dbReference type="SMART" id="SM00220">
    <property type="entry name" value="S_TKc"/>
    <property type="match status" value="1"/>
</dbReference>
<dbReference type="PROSITE" id="PS00107">
    <property type="entry name" value="PROTEIN_KINASE_ATP"/>
    <property type="match status" value="1"/>
</dbReference>
<evidence type="ECO:0000259" key="22">
    <source>
        <dbReference type="PROSITE" id="PS50011"/>
    </source>
</evidence>
<dbReference type="SUPFAM" id="SSF56112">
    <property type="entry name" value="Protein kinase-like (PK-like)"/>
    <property type="match status" value="1"/>
</dbReference>
<feature type="transmembrane region" description="Helical" evidence="20">
    <location>
        <begin position="287"/>
        <end position="309"/>
    </location>
</feature>
<protein>
    <recommendedName>
        <fullName evidence="2">non-specific serine/threonine protein kinase</fullName>
        <ecNumber evidence="2">2.7.11.1</ecNumber>
    </recommendedName>
</protein>
<evidence type="ECO:0000256" key="17">
    <source>
        <dbReference type="ARBA" id="ARBA00048679"/>
    </source>
</evidence>
<keyword evidence="10 23" id="KW-0418">Kinase</keyword>
<evidence type="ECO:0000256" key="19">
    <source>
        <dbReference type="SAM" id="MobiDB-lite"/>
    </source>
</evidence>
<keyword evidence="3" id="KW-1003">Cell membrane</keyword>
<evidence type="ECO:0000256" key="3">
    <source>
        <dbReference type="ARBA" id="ARBA00022475"/>
    </source>
</evidence>
<dbReference type="InterPro" id="IPR025287">
    <property type="entry name" value="WAK_GUB"/>
</dbReference>
<evidence type="ECO:0000313" key="23">
    <source>
        <dbReference type="EMBL" id="PON39137.1"/>
    </source>
</evidence>
<organism evidence="23 24">
    <name type="scientific">Trema orientale</name>
    <name type="common">Charcoal tree</name>
    <name type="synonym">Celtis orientalis</name>
    <dbReference type="NCBI Taxonomy" id="63057"/>
    <lineage>
        <taxon>Eukaryota</taxon>
        <taxon>Viridiplantae</taxon>
        <taxon>Streptophyta</taxon>
        <taxon>Embryophyta</taxon>
        <taxon>Tracheophyta</taxon>
        <taxon>Spermatophyta</taxon>
        <taxon>Magnoliopsida</taxon>
        <taxon>eudicotyledons</taxon>
        <taxon>Gunneridae</taxon>
        <taxon>Pentapetalae</taxon>
        <taxon>rosids</taxon>
        <taxon>fabids</taxon>
        <taxon>Rosales</taxon>
        <taxon>Cannabaceae</taxon>
        <taxon>Trema</taxon>
    </lineage>
</organism>